<dbReference type="PANTHER" id="PTHR42535:SF2">
    <property type="entry name" value="CHROMOSOME UNDETERMINED SCAFFOLD_146, WHOLE GENOME SHOTGUN SEQUENCE"/>
    <property type="match status" value="1"/>
</dbReference>
<feature type="domain" description="LamG-like jellyroll fold" evidence="3">
    <location>
        <begin position="175"/>
        <end position="315"/>
    </location>
</feature>
<keyword evidence="5" id="KW-1185">Reference proteome</keyword>
<evidence type="ECO:0000313" key="4">
    <source>
        <dbReference type="EMBL" id="GGJ95603.1"/>
    </source>
</evidence>
<evidence type="ECO:0000313" key="5">
    <source>
        <dbReference type="Proteomes" id="UP000649739"/>
    </source>
</evidence>
<organism evidence="4 5">
    <name type="scientific">Pilimelia anulata</name>
    <dbReference type="NCBI Taxonomy" id="53371"/>
    <lineage>
        <taxon>Bacteria</taxon>
        <taxon>Bacillati</taxon>
        <taxon>Actinomycetota</taxon>
        <taxon>Actinomycetes</taxon>
        <taxon>Micromonosporales</taxon>
        <taxon>Micromonosporaceae</taxon>
        <taxon>Pilimelia</taxon>
    </lineage>
</organism>
<dbReference type="Pfam" id="PF13385">
    <property type="entry name" value="Laminin_G_3"/>
    <property type="match status" value="2"/>
</dbReference>
<reference evidence="4" key="2">
    <citation type="submission" date="2020-09" db="EMBL/GenBank/DDBJ databases">
        <authorList>
            <person name="Sun Q."/>
            <person name="Ohkuma M."/>
        </authorList>
    </citation>
    <scope>NUCLEOTIDE SEQUENCE</scope>
    <source>
        <strain evidence="4">JCM 3090</strain>
    </source>
</reference>
<sequence>MTHGGTPPVDGHGRAMMPSRRTAVRRLFVLLAALALVTFAADPVTAAFSATTRNLANSLAMGTDFSYYGAVRADSPTLYYRGEDAQSSSATSTMADSSGGGRSGTYNGRTDGAAPWLKFDEGSGSTAADASGAAAPATLTGANAGWNATGQYGSAFAVTSGTGYALGAARVATDTDWTAMAWVYATADNATMAAVAQVGTDSSAFMIKRDGGVDRFMVVTTRTDADSPTVDQVVGTTAANLNTWYHVAATYVDSTNTVTLYVDASGNGSVNTKSADWDATTNVVVGRSKWASALADQWIGRIDDVRVYPRALSAGEITSARAGGTTVSPSTSRLDGALSGSDQASTYGVGFTAANGAYYGTSSSNPNPFTLECFVRLTGTAGGTLIGFSGSTTGASDANHDRVLYVDSGGRVTFGVNNGSIKTVRSAGTVNDGAWHHVAASLGASGMKLYVDGTLTATDAATTTAANFTGYWRFAGMSLTGFTNLPTSNYLIGTLDEAAVYPTQLPDADIGLHYVARN</sequence>
<dbReference type="EMBL" id="BMQB01000005">
    <property type="protein sequence ID" value="GGJ95603.1"/>
    <property type="molecule type" value="Genomic_DNA"/>
</dbReference>
<evidence type="ECO:0000256" key="2">
    <source>
        <dbReference type="ARBA" id="ARBA00023157"/>
    </source>
</evidence>
<evidence type="ECO:0000256" key="1">
    <source>
        <dbReference type="ARBA" id="ARBA00022729"/>
    </source>
</evidence>
<dbReference type="InterPro" id="IPR013320">
    <property type="entry name" value="ConA-like_dom_sf"/>
</dbReference>
<proteinExistence type="predicted"/>
<comment type="caution">
    <text evidence="4">The sequence shown here is derived from an EMBL/GenBank/DDBJ whole genome shotgun (WGS) entry which is preliminary data.</text>
</comment>
<evidence type="ECO:0000259" key="3">
    <source>
        <dbReference type="SMART" id="SM00560"/>
    </source>
</evidence>
<reference evidence="4" key="1">
    <citation type="journal article" date="2014" name="Int. J. Syst. Evol. Microbiol.">
        <title>Complete genome sequence of Corynebacterium casei LMG S-19264T (=DSM 44701T), isolated from a smear-ripened cheese.</title>
        <authorList>
            <consortium name="US DOE Joint Genome Institute (JGI-PGF)"/>
            <person name="Walter F."/>
            <person name="Albersmeier A."/>
            <person name="Kalinowski J."/>
            <person name="Ruckert C."/>
        </authorList>
    </citation>
    <scope>NUCLEOTIDE SEQUENCE</scope>
    <source>
        <strain evidence="4">JCM 3090</strain>
    </source>
</reference>
<gene>
    <name evidence="4" type="ORF">GCM10010123_26790</name>
</gene>
<dbReference type="InterPro" id="IPR006558">
    <property type="entry name" value="LamG-like"/>
</dbReference>
<dbReference type="RefSeq" id="WP_189170453.1">
    <property type="nucleotide sequence ID" value="NZ_BMQB01000005.1"/>
</dbReference>
<accession>A0A8J3B5Q3</accession>
<dbReference type="Gene3D" id="2.60.120.200">
    <property type="match status" value="2"/>
</dbReference>
<dbReference type="AlphaFoldDB" id="A0A8J3B5Q3"/>
<dbReference type="SMART" id="SM00560">
    <property type="entry name" value="LamGL"/>
    <property type="match status" value="1"/>
</dbReference>
<dbReference type="Proteomes" id="UP000649739">
    <property type="component" value="Unassembled WGS sequence"/>
</dbReference>
<dbReference type="SUPFAM" id="SSF49899">
    <property type="entry name" value="Concanavalin A-like lectins/glucanases"/>
    <property type="match status" value="2"/>
</dbReference>
<dbReference type="PANTHER" id="PTHR42535">
    <property type="entry name" value="OOKINETE PROTEIN, PUTATIVE-RELATED"/>
    <property type="match status" value="1"/>
</dbReference>
<keyword evidence="2" id="KW-1015">Disulfide bond</keyword>
<name>A0A8J3B5Q3_9ACTN</name>
<protein>
    <recommendedName>
        <fullName evidence="3">LamG-like jellyroll fold domain-containing protein</fullName>
    </recommendedName>
</protein>
<keyword evidence="1" id="KW-0732">Signal</keyword>